<dbReference type="Proteomes" id="UP000253805">
    <property type="component" value="Unassembled WGS sequence"/>
</dbReference>
<name>A0A369P0U4_9ACTN</name>
<evidence type="ECO:0000313" key="1">
    <source>
        <dbReference type="EMBL" id="RDC43888.1"/>
    </source>
</evidence>
<comment type="caution">
    <text evidence="1">The sequence shown here is derived from an EMBL/GenBank/DDBJ whole genome shotgun (WGS) entry which is preliminary data.</text>
</comment>
<gene>
    <name evidence="1" type="ORF">C1850_07375</name>
</gene>
<evidence type="ECO:0008006" key="3">
    <source>
        <dbReference type="Google" id="ProtNLM"/>
    </source>
</evidence>
<proteinExistence type="predicted"/>
<reference evidence="1 2" key="1">
    <citation type="journal article" date="2018" name="Elife">
        <title>Discovery and characterization of a prevalent human gut bacterial enzyme sufficient for the inactivation of a family of plant toxins.</title>
        <authorList>
            <person name="Koppel N."/>
            <person name="Bisanz J.E."/>
            <person name="Pandelia M.E."/>
            <person name="Turnbaugh P.J."/>
            <person name="Balskus E.P."/>
        </authorList>
    </citation>
    <scope>NUCLEOTIDE SEQUENCE [LARGE SCALE GENOMIC DNA]</scope>
    <source>
        <strain evidence="1 2">OB21 GAM 11</strain>
    </source>
</reference>
<dbReference type="AlphaFoldDB" id="A0A369P0U4"/>
<evidence type="ECO:0000313" key="2">
    <source>
        <dbReference type="Proteomes" id="UP000253805"/>
    </source>
</evidence>
<accession>A0A369P0U4</accession>
<dbReference type="Gene3D" id="3.40.960.10">
    <property type="entry name" value="VSR Endonuclease"/>
    <property type="match status" value="1"/>
</dbReference>
<protein>
    <recommendedName>
        <fullName evidence="3">DUF559 domain-containing protein</fullName>
    </recommendedName>
</protein>
<dbReference type="EMBL" id="PPUT01000017">
    <property type="protein sequence ID" value="RDC43888.1"/>
    <property type="molecule type" value="Genomic_DNA"/>
</dbReference>
<organism evidence="1 2">
    <name type="scientific">Adlercreutzia equolifaciens subsp. celatus</name>
    <dbReference type="NCBI Taxonomy" id="394340"/>
    <lineage>
        <taxon>Bacteria</taxon>
        <taxon>Bacillati</taxon>
        <taxon>Actinomycetota</taxon>
        <taxon>Coriobacteriia</taxon>
        <taxon>Eggerthellales</taxon>
        <taxon>Eggerthellaceae</taxon>
        <taxon>Adlercreutzia</taxon>
    </lineage>
</organism>
<sequence>MVAALSALPSALLAETIEDAQNERRPLEILVGTKRGARSTNCIQRHQCQLRFPRNAFLEMVPEVWVSAPELVFVQMASRLEYGALLALGYELCGCYPLGEGSGFQVRGPLTTPERLVAFSGQLGGARSAKLARSAALQVRRKSASIMETEVAIAALTSRRRGGLGLPPARLNEPFALGEKGQRIAHQKSVVGDICWWDKGAVVEYDGRESHGSREAQIRDSRRRDALLAEGIDVTTITSSQFANVCEFSTLMGEVSQKAGKVFRGWRPGQIEKHMKLRQDVRSFHRDYPSRR</sequence>